<dbReference type="Pfam" id="PF16197">
    <property type="entry name" value="KAsynt_C_assoc"/>
    <property type="match status" value="1"/>
</dbReference>
<dbReference type="RefSeq" id="WP_386143676.1">
    <property type="nucleotide sequence ID" value="NZ_JBHMCG010000040.1"/>
</dbReference>
<feature type="region of interest" description="C-terminal hotdog fold" evidence="13">
    <location>
        <begin position="2720"/>
        <end position="2854"/>
    </location>
</feature>
<evidence type="ECO:0000256" key="13">
    <source>
        <dbReference type="PROSITE-ProRule" id="PRU01363"/>
    </source>
</evidence>
<dbReference type="CDD" id="cd06558">
    <property type="entry name" value="crotonase-like"/>
    <property type="match status" value="1"/>
</dbReference>
<evidence type="ECO:0000259" key="16">
    <source>
        <dbReference type="PROSITE" id="PS52004"/>
    </source>
</evidence>
<dbReference type="Gene3D" id="3.40.50.150">
    <property type="entry name" value="Vaccinia Virus protein VP39"/>
    <property type="match status" value="1"/>
</dbReference>
<dbReference type="InterPro" id="IPR036291">
    <property type="entry name" value="NAD(P)-bd_dom_sf"/>
</dbReference>
<dbReference type="PROSITE" id="PS00012">
    <property type="entry name" value="PHOSPHOPANTETHEINE"/>
    <property type="match status" value="3"/>
</dbReference>
<feature type="domain" description="Carrier" evidence="15">
    <location>
        <begin position="4886"/>
        <end position="4960"/>
    </location>
</feature>
<feature type="active site" description="Proton acceptor; for dehydratase activity" evidence="13">
    <location>
        <position position="22"/>
    </location>
</feature>
<evidence type="ECO:0000256" key="5">
    <source>
        <dbReference type="ARBA" id="ARBA00022490"/>
    </source>
</evidence>
<feature type="domain" description="Ketosynthase family 3 (KS3)" evidence="16">
    <location>
        <begin position="3817"/>
        <end position="4242"/>
    </location>
</feature>
<feature type="compositionally biased region" description="Low complexity" evidence="14">
    <location>
        <begin position="4991"/>
        <end position="5003"/>
    </location>
</feature>
<evidence type="ECO:0000256" key="12">
    <source>
        <dbReference type="ARBA" id="ARBA00049556"/>
    </source>
</evidence>
<dbReference type="InterPro" id="IPR032821">
    <property type="entry name" value="PKS_assoc"/>
</dbReference>
<dbReference type="SMART" id="SM00825">
    <property type="entry name" value="PKS_KS"/>
    <property type="match status" value="4"/>
</dbReference>
<dbReference type="InterPro" id="IPR014030">
    <property type="entry name" value="Ketoacyl_synth_N"/>
</dbReference>
<dbReference type="Gene3D" id="3.40.47.10">
    <property type="match status" value="4"/>
</dbReference>
<protein>
    <submittedName>
        <fullName evidence="18">SDR family NAD(P)-dependent oxidoreductase</fullName>
    </submittedName>
</protein>
<feature type="region of interest" description="Disordered" evidence="14">
    <location>
        <begin position="6106"/>
        <end position="6134"/>
    </location>
</feature>
<feature type="domain" description="PKS/mFAS DH" evidence="17">
    <location>
        <begin position="1"/>
        <end position="276"/>
    </location>
</feature>
<feature type="region of interest" description="Disordered" evidence="14">
    <location>
        <begin position="891"/>
        <end position="925"/>
    </location>
</feature>
<gene>
    <name evidence="18" type="ORF">ACFFTL_08990</name>
</gene>
<keyword evidence="9" id="KW-0663">Pyridoxal phosphate</keyword>
<dbReference type="InterPro" id="IPR020806">
    <property type="entry name" value="PKS_PP-bd"/>
</dbReference>
<dbReference type="Gene3D" id="3.90.1150.10">
    <property type="entry name" value="Aspartate Aminotransferase, domain 1"/>
    <property type="match status" value="1"/>
</dbReference>
<feature type="domain" description="Carrier" evidence="15">
    <location>
        <begin position="1779"/>
        <end position="1856"/>
    </location>
</feature>
<comment type="caution">
    <text evidence="18">The sequence shown here is derived from an EMBL/GenBank/DDBJ whole genome shotgun (WGS) entry which is preliminary data.</text>
</comment>
<evidence type="ECO:0000256" key="2">
    <source>
        <dbReference type="ARBA" id="ARBA00004496"/>
    </source>
</evidence>
<name>A0ABV5R681_9ACTN</name>
<dbReference type="EMBL" id="JBHMCG010000040">
    <property type="protein sequence ID" value="MFB9572454.1"/>
    <property type="molecule type" value="Genomic_DNA"/>
</dbReference>
<feature type="compositionally biased region" description="Basic and acidic residues" evidence="14">
    <location>
        <begin position="891"/>
        <end position="919"/>
    </location>
</feature>
<sequence>MAQRTINCDLHLAPDDFIMRDHRVHGVSVLPGAAFLDIVHRIIEAQGFDGAGCELRDIVFAEAVATDPGTGRDIRVTLAERTDGDWDVTARSRAAVPDDPPPWRDNFSGRLTWTTAGPAPAVDLDALRAGAVKQRDLAELYAQARAEQIQHGPAMTCSGAMWEGPGYLLAELNLSPRSQELEDGFHLHPAKLDAATLVAFGMTGSTGDPFIPMFIERFRANRRLRGRCYAYLPAPETAAASGQLVSSDCLIFDEQGYPVAEFTGLTCKRIRFPEQVTALVAAPAPGSVPAAAGHPADAPATEQNDPAGAEPPAAPAEDGHVVLLRGLVAGALGVTADEVDTRTGFYTLGLDSVALLKLGQDLEQLIGERLYPTLLFEYGTVDELARHLAQTHPQLPAAAGPTSPAPAPAAASPTTPTATVTAEPAGTAPGTPRPAVVACRPVWHPMDPGPGPDQEPAGDVLLLGAAPELAAGLRARMPAGRRLIVAGTGPGFAADGPDSYRLDPRSRDQWTSLLDRLADEGTDTAAFIQILPDDPPRGDRDAFDTVRALAAALASRPLPAPVGVHQIYRSGHGTPPPQYAALAALCRTLTAEVPRVRCRAVELDLPAGAEDLLTVAAGGISGPHEPHLRYAAGSPYVLRHTRVALPTHADPPGPSSSVYLITGAGGGIATLLAERLAREPGVGLLLLGRRPADPALRHRIDGWERLGARVHHVRADLAREDEVRAAIAEGIARFGRIDRVLHCAGAADDGVFFREEAGRTDRVLTPKTAGLLALDAATEDLELDWFVTFSSLASVVPSPGQGTYAYANSFMDHFANRRTGRTLSVAWPHWADGGMSVPPEAIESARGEFGLSPMPAADGLRTLWSALATGERRIVVGHGEAERIDTALHLVEHTEPGDRARPEARPTTRDRAEPRDTGRPVEGADAATDDIAVIGVAGRYPQADSLDAFWDNLRSGRDSVTEIPVDRWDNEALYDPEKGRPGRTYGRWGGFLSSVDRFDPAFFGISRKEAEWMDPQERLFLTTAWHTLEDAGYPPDALREETVGVFLGIMWNHYQLVAGGAGGVAPTALHSSAANRVSFALDLSGPSIALDTACSSSLTALHLAVESIRRGESTLALAGGVNVMVHPQKYLQLAQGRWLSEDGRCRSFGEGGTGYVPGEGVGAVLLKPLSRARADGDHIHAVIKGTGVNHSGRTSGFTVPSPAGQAELIRHSLASSGIDPATVGYVEAHGTGTSLGDPIEIEGLGRGFGDRAPAHCPIGSVKSNIGHLESAAGIAALTKVLLQLKHRTLVPSLHAGTLNPQIDFDRSPFRVQRTTTDWPVPDGTPRRAVISAFGAGGANAHAVVEEYLPTPRAAVPAGPQRVTLSARTEEALLDQVRALDNHLASLDLGGTDQGRYLADLAHTLRVGRASMVCRASVVVDSLAELRRALARILDGEDRETAEAPGTPGERGDARRIPLPGYPFQEERCWLGAWERAHDPSRQDAAAAIEPPAAAAPRTAPDRPAGDGGVELRVLDHGVGLVVLGAPMFTDRLLRELADAFAEIDTRDDIRAVVITGSNTIFSMGATPEALEELARGEGSFTDEPVVYGALTGCRKPVVAALQGHASGGGFTFGMYGDVVLLSADSSYSANFLKYGFTPGMGATYILEHRLGRTLAHEMLLTGRSYPGAELSRRGAGVTVLPSAQVLPAALDLARSIAGHPAVASGALKAEFAGRVRAELPGIIDREVRMHRDVLGEESLDRIHARHHTREESGAAPVAPEPRRADPPAAGRLPQAPEPVDSAEVEQAVREALGALLYLEPKELDSALTFNEMGLDSVGAVEVVRDLNQRYGLDLDSVAVYDHPTVPDLTGLVATALDEQRSLHAAATAPTATHHPATAPSAAPAAAPLPPRELPDPRPDTRPPAPRRVPPEADLPAPAPAAGPSGPLVTLAPLGRGIREPEGDPPAPAAAPAGPEAPAHPAPTPAPDSRIPHGPASDGRTVTDRTSDGRTVAGGAPGGHTPADRPEPAGSPEATEPTGSSDIAVIGMSGRFPGADDLDAFWHNLAGGRSDIGEIPAERFDCEADFDARRGVEGKTYSRWAAMLARVDEFDPAFFHLSPLEARAMDPQQRLFLQESYRALEDAGYAGDGGERAFGVFAGCATNDYTQLLTDSGSRDSGQAFLGNAPSILAARIAYFLNLTGPTLAVDTACSSSLVAVHLACESIRRGECTAALAGGVAVMVTPELLIRTSQTGMLSPTGRSAPFDADADGIVLGEGVGVVVLKRLDAALADGDQVHAVIRAGGINGDGKTNGITAPSAASQAALIRSVLRRAGLGAEDIGYVEAHGTGTPLGDPIEVKALTEAFRADTDRTGFCGLGSVKANIGHTTTAAGIASLLKVLLSLRHRRLAPMPGFGRPNDKIDFAGSPFFPVTEPTDWQPSARGERIAAVSSFGFSGTNSHLLVAEAPARPPVPRPGTAERVVIPVSARTDAALDASLSRLATHLDTAPEVGLPDLARTLSTGRRHLRARAVFTVDSVDRLRHALRLAASGAAGPDHLRGMAPADPAEPSGTLSGDASPDRIAASYLRGERIDWEALHARPGTRRIALPTYPFARERHWPDRPHTDPRDTRTPSWRIGPDDPLVDGHRVSGHPVLPGAAAIAMAVEAADPGPLRLSSVRWLRPCRISAPHALHVSLAPAGPPARRFTLHDGSGTEYATCLAAPLPAGTPAEHLDIDAAARRCDRSVDAARLYADFAAAGVGYGPCYRLLDGVRFGTDEAVATLDPAPAGPAGPYPLHPAVLDAALQTAAVLLPGDRPAVPFSAQEVWVNGPLPAGPLTVHALRERHGFTVRLADARGTVHLKVTGFSLRPIAAPAADPLDGMIHIPRWQPEPLPDGATPTGADRTAVLHLGGPDALSRALVARCPGRDTVLLRADADGVPSLPGPEECDALYVVACQEPDEGLAPTVLNALTALTASRQAHRPLRLTLVVAGEDDTDPAARLPHAAEAQGLCRAVAAEYPHWSVRCLDIGTCAGDPSELARRILAEPGEDRLVALRGTERYVQRLVPADLTAETTDPYRDGGVYVVAGGTGGIGRQLCRHLAATRRARLAVVGRRPADDPAVRSLLDEVTALGGRARYFSADLADAAALRSAVAAVIAEWGPVHGAFHSALVLRDRTVANLDRPTLDEVRRPKTDGARNLYEALSDQPLDFLLYFSSAVSFTDSAGQANYAAASMFEDAYATRLRRLGHPVSVINWGYWGGVGVVADERYARRLATLGIGSIEPSEGLAAVSRILSSGLPQALVLRAEPQGLAQFGIGTPVPAARPATATRPPAGPGGGTDPRLDSARAAFTALDALARDLVRHAMAGFGGLDRAGRRIPLAELMALTTGTPHHRRLLRAVLEMLARSGALLIDNDDVVPLRSEEPVVPDVTGLLAAHPEMAPHVKLLRTCVDALTDVLTGSRAHIEVLFPHGSLSLVEDVYRGQPIADHVNGLLAARVADAVLTGAGRPVRVLEIGAGTGGSSAAALAACAATGEDYAYCYTDISPAFLRHGEAEFGTWDDHVSFRPLDIGRDPAEQGFEPGGQDVVLATNVLHATADIATTLRHAASLLRPGGLLLINEVTRASDYLTVTFGLTPDWWAAEDEQRRLPGAPLLSPGQWRDALTEAGLRQVRAEGAPGVPAADLEQCLIVAERPPTTPASATPEILAPEASAPEVLAPETPAPGPADRAVTTATTPDYVRKVFAEVLGSRPEDLDDRATFETFGIDSLVSLRIVDRFAQDLGELPATLLFENLTIEQLATHLEREHADRLGEVLRAAAPQRPAPAPLPAPPPGGTAARDGDIAVIGVCGRYPGAPDLPSFWQNLASGTTSVTDVPADRWDWRTHFDARRGTPQHTYGRWGGFLEDVDRFDPAFFGILARDAAAIDPQERLFLETVWNLLEETGHLGTHTRVPRTGVFAGLMYGTYGQLGATLWNEGRLSGAHSSYWSVANRVSYFFDFTGPSMAVDSACSSSLTAVHLACESLRRGECETAIAGGVNLILHPSHHVSLSGLNMLSADGATKVFDERADGFVPGEGVGAVLLKPLHRAMADGDDIWAVIKGGSVNAGGKTGGYTVPNPNAQAALITDALRRADVEPGTVSYIEAHGTGTELGDPIEFAALARAFAESGAVPGRCGVSSVKANIGHLEGAAGIAGLTKTLLQMRHRKLAPCASLDIVNPKISLAGTPFFLPRALTDWEPTQPGTPLRAGISSFGAGGANVHLVLEEPPSPASLPAPTVPVGEQLFLLSARTPGQLATHAARIADFLTGPGTDVRLDALCWTSQTGRRDMAERVAVLAADVPELAARLAAFAHGEDAPGLVRASAGPSAAPPAGTRDLTVLAGHWASGGRPDWRELWPEPPGRIPYPTYPFERTRHWTDTRTTSPTLTPAPTPSDAATTEQVEMPSAGTPSGTTQYLVPEWRPEHLTGTPRAPGRVLVLGADAGSGASETVAAVEAAIRDAGGTCPITGPGESTGERSAWARALAAEEQLPDGLVYVAGPGTLPEQLDAGLHTVLSLTAAVLAAGSGRRLRVVFGHTQPTPAYAAVSGALAALTLEHSGLRATRLYAGDEPATAADRIVAELLREPAGSADTVTYEHGERRRLHMAERVPADGPDLHPAGTYLITGGAGELGLRFAAHLAQWPVTVVLAGRSALDPERTARLAALAGPGARIHYHRADVTSRHEVDDLIGTVTRLYGPLRGVLHAAGITRDRRAAEKSRAEIAEVVAPKVYGAVHLDEATRDEPLDHFVLFSSVAGVSGNLGQADYAFANAYLDAFAEEREGRRRAGERRGRTLAIGWPLWDGGGMSVDAATRRLFERLWGMVPIPPEAGLRAFNRALTLPDSRIMVVERTAPVADSAPQRDTATVTGALSDVERTVRTLAAAFLLVDEREVDTDADLMELGFDSLSLTELVIQVNEAYGLDLLPTVLFENPTLGLFARYLVEEHGAGPDNTPPTGSDTAREDTRPETASEGIAGAGLADTEATGTDAADTDLTDTDVTDSDIAVIGMAGRMPGADDPDAFFRRLIAGDDLTGPVPEDRADLRGDPEIAAQRGGFLAGIDRFDAARFRISPREAALMDPQQRLFLETVWSVFEDAGYRPDQLAGTDTGLFVGVATSDYDDLMTSHDIPVQAHMATGIAHSVLANRVSHRFDLRGPSEAVDTACSSSLVALHRAVRALADGECTTAVAGGVNAVLSPSLFKAFVRAEMLSPDGRCKTFDAAADGYVRGEGVGAVLLKPLRQAVEDGDHIHAVIKGSAVNHCGRTASLTAPDPEAQARVLVSAYRRAGVDPRTVTYLESHGTGTRLGDPIEIEGMKKAFTELYEEHALPVPATPHVAVGAVKTNIGHLEAASGMAGLLKVLLCLRHGWLPGNLHLDTVNPYLRLDGSPLRLLERAERWEGVPDGDRALRRAGVSSFGFGGSNAHVVVQGYDDARPAEQDRRPRVFPLSAPDGETLRAYAARLADSIGREPSAPLSRVAYTLQTGRTVFRVRHAVVAADRGELLRALAELATGPVPEPSDPPVPEAVPGPGDPHALAAAWTAGAQIAWDELWTAVPGRTPLPGVPFTRTAHWFTVPEPAASHTPPPVTAAAARTEPRRVGGRVVLTPAHTPPHAPAGTKDPKRAPSRTRITARSETPVEDRSKSPVEDQDSTPVEVPSTPSGPAPVTVRTPRTETESVPLAVDTVAGRTQQLAACGYNPVLLPAAQVPFDLITDSWAERDHPSVTRRMADITARSFSGRQDIEECGAPWLPFKRIVATPSGRAAEALLCRLWPGERGTVLHDGVFPTWLYSLAGNGFRPVELARPDTPRQPFRSDVDLTALRTALATAPTPVSFVCLEAGNNAGGGHPISWGNLTEVRRTLGGDIPLVIDATRIVENAFRVRSDEADGPDGDVWDAVRDLLATADVVTLSMPKDFGIDSGGLLATNLSELTDRLDGERADHGPQLHAWGRRALAVAANDLDWAADRVLERMRHTATLWEHLHDADAPLSGPAAGHCVVLDVSRLAPYAELPEPVPSFLATLYRETGVRGGPHLGGGPEAQLVRLAVPVGLTETETDTVADRVATFLTGPAEPIVLAAADGTADQVRAPQARYRLGTRDSAEARPVPHAHPRSRPAPAAGTVNNPNLQVLREAAPDVEVRMVPVPGGEAEVFVRGRGPAVLLMPPFNIGAGLFVEQFRGLSDRHRVVAVHRPGVGRTRVTGGLGLEEVSALHRHVLDELGITGPVHVVGASFGGLQAQSFVLAHPERAAGLTLISSSHRFANRPGGVAKLARVAAEDLDAAIAGSGSHRLADARDDLLATLLRSESMDPHTGMRYLDAFAEHAGTQARLADISTPTLLIHGRYDTVVPVDTVQLLHRLIRDSELVEIPDAGHFPGLTSPGRVNEILTEFFATHRAVQHIGEPTGEPTDGSRP</sequence>
<dbReference type="SUPFAM" id="SSF51735">
    <property type="entry name" value="NAD(P)-binding Rossmann-fold domains"/>
    <property type="match status" value="6"/>
</dbReference>
<evidence type="ECO:0000313" key="19">
    <source>
        <dbReference type="Proteomes" id="UP001589710"/>
    </source>
</evidence>
<feature type="compositionally biased region" description="Low complexity" evidence="14">
    <location>
        <begin position="5590"/>
        <end position="5605"/>
    </location>
</feature>
<dbReference type="Pfam" id="PF00378">
    <property type="entry name" value="ECH_1"/>
    <property type="match status" value="1"/>
</dbReference>
<organism evidence="18 19">
    <name type="scientific">Streptomyces yanii</name>
    <dbReference type="NCBI Taxonomy" id="78510"/>
    <lineage>
        <taxon>Bacteria</taxon>
        <taxon>Bacillati</taxon>
        <taxon>Actinomycetota</taxon>
        <taxon>Actinomycetes</taxon>
        <taxon>Kitasatosporales</taxon>
        <taxon>Streptomycetaceae</taxon>
        <taxon>Streptomyces</taxon>
    </lineage>
</organism>
<feature type="compositionally biased region" description="Low complexity" evidence="14">
    <location>
        <begin position="396"/>
        <end position="435"/>
    </location>
</feature>
<dbReference type="Gene3D" id="3.40.50.720">
    <property type="entry name" value="NAD(P)-binding Rossmann-like Domain"/>
    <property type="match status" value="3"/>
</dbReference>
<dbReference type="SUPFAM" id="SSF53383">
    <property type="entry name" value="PLP-dependent transferases"/>
    <property type="match status" value="1"/>
</dbReference>
<evidence type="ECO:0000256" key="8">
    <source>
        <dbReference type="ARBA" id="ARBA00022737"/>
    </source>
</evidence>
<evidence type="ECO:0000256" key="6">
    <source>
        <dbReference type="ARBA" id="ARBA00022553"/>
    </source>
</evidence>
<comment type="cofactor">
    <cofactor evidence="1">
        <name>pyridoxal 5'-phosphate</name>
        <dbReference type="ChEBI" id="CHEBI:597326"/>
    </cofactor>
</comment>
<feature type="region of interest" description="Disordered" evidence="14">
    <location>
        <begin position="1865"/>
        <end position="2027"/>
    </location>
</feature>
<feature type="domain" description="Carrier" evidence="15">
    <location>
        <begin position="3711"/>
        <end position="3784"/>
    </location>
</feature>
<dbReference type="InterPro" id="IPR054514">
    <property type="entry name" value="RhiE-like_linker"/>
</dbReference>
<dbReference type="InterPro" id="IPR036736">
    <property type="entry name" value="ACP-like_sf"/>
</dbReference>
<evidence type="ECO:0000256" key="11">
    <source>
        <dbReference type="ARBA" id="ARBA00023315"/>
    </source>
</evidence>
<feature type="region of interest" description="Disordered" evidence="14">
    <location>
        <begin position="394"/>
        <end position="435"/>
    </location>
</feature>
<dbReference type="InterPro" id="IPR049552">
    <property type="entry name" value="PKS_DH_N"/>
</dbReference>
<dbReference type="InterPro" id="IPR015422">
    <property type="entry name" value="PyrdxlP-dep_Trfase_small"/>
</dbReference>
<dbReference type="SUPFAM" id="SSF53335">
    <property type="entry name" value="S-adenosyl-L-methionine-dependent methyltransferases"/>
    <property type="match status" value="1"/>
</dbReference>
<dbReference type="InterPro" id="IPR006162">
    <property type="entry name" value="Ppantetheine_attach_site"/>
</dbReference>
<dbReference type="InterPro" id="IPR029045">
    <property type="entry name" value="ClpP/crotonase-like_dom_sf"/>
</dbReference>
<dbReference type="InterPro" id="IPR018201">
    <property type="entry name" value="Ketoacyl_synth_AS"/>
</dbReference>
<dbReference type="InterPro" id="IPR057326">
    <property type="entry name" value="KR_dom"/>
</dbReference>
<feature type="compositionally biased region" description="Basic and acidic residues" evidence="14">
    <location>
        <begin position="4974"/>
        <end position="4983"/>
    </location>
</feature>
<dbReference type="Pfam" id="PF01212">
    <property type="entry name" value="Beta_elim_lyase"/>
    <property type="match status" value="1"/>
</dbReference>
<feature type="compositionally biased region" description="Low complexity" evidence="14">
    <location>
        <begin position="3300"/>
        <end position="3309"/>
    </location>
</feature>
<dbReference type="InterPro" id="IPR049900">
    <property type="entry name" value="PKS_mFAS_DH"/>
</dbReference>
<dbReference type="InterPro" id="IPR009081">
    <property type="entry name" value="PP-bd_ACP"/>
</dbReference>
<dbReference type="InterPro" id="IPR029058">
    <property type="entry name" value="AB_hydrolase_fold"/>
</dbReference>
<feature type="compositionally biased region" description="Basic and acidic residues" evidence="14">
    <location>
        <begin position="1740"/>
        <end position="1752"/>
    </location>
</feature>
<dbReference type="SMART" id="SM01294">
    <property type="entry name" value="PKS_PP_betabranch"/>
    <property type="match status" value="3"/>
</dbReference>
<feature type="region of interest" description="Disordered" evidence="14">
    <location>
        <begin position="2594"/>
        <end position="2614"/>
    </location>
</feature>
<evidence type="ECO:0000259" key="17">
    <source>
        <dbReference type="PROSITE" id="PS52019"/>
    </source>
</evidence>
<evidence type="ECO:0000256" key="10">
    <source>
        <dbReference type="ARBA" id="ARBA00023268"/>
    </source>
</evidence>
<feature type="active site" description="Proton donor; for dehydratase activity" evidence="13">
    <location>
        <position position="193"/>
    </location>
</feature>
<dbReference type="InterPro" id="IPR020841">
    <property type="entry name" value="PKS_Beta-ketoAc_synthase_dom"/>
</dbReference>
<keyword evidence="5" id="KW-0963">Cytoplasm</keyword>
<keyword evidence="8" id="KW-0677">Repeat</keyword>
<dbReference type="SUPFAM" id="SSF52096">
    <property type="entry name" value="ClpP/crotonase"/>
    <property type="match status" value="1"/>
</dbReference>
<dbReference type="Proteomes" id="UP001589710">
    <property type="component" value="Unassembled WGS sequence"/>
</dbReference>
<dbReference type="PANTHER" id="PTHR43775:SF37">
    <property type="entry name" value="SI:DKEY-61P9.11"/>
    <property type="match status" value="1"/>
</dbReference>
<dbReference type="SUPFAM" id="SSF53474">
    <property type="entry name" value="alpha/beta-Hydrolases"/>
    <property type="match status" value="1"/>
</dbReference>
<keyword evidence="7" id="KW-0808">Transferase</keyword>
<dbReference type="Pfam" id="PF08659">
    <property type="entry name" value="KR"/>
    <property type="match status" value="3"/>
</dbReference>
<dbReference type="InterPro" id="IPR015424">
    <property type="entry name" value="PyrdxlP-dep_Trfase"/>
</dbReference>
<feature type="region of interest" description="C-terminal hotdog fold" evidence="13">
    <location>
        <begin position="132"/>
        <end position="276"/>
    </location>
</feature>
<comment type="catalytic activity">
    <reaction evidence="12">
        <text>a (3S)-3-hydroxyacyl-CoA + NAD(+) = a 3-oxoacyl-CoA + NADH + H(+)</text>
        <dbReference type="Rhea" id="RHEA:22432"/>
        <dbReference type="ChEBI" id="CHEBI:15378"/>
        <dbReference type="ChEBI" id="CHEBI:57318"/>
        <dbReference type="ChEBI" id="CHEBI:57540"/>
        <dbReference type="ChEBI" id="CHEBI:57945"/>
        <dbReference type="ChEBI" id="CHEBI:90726"/>
        <dbReference type="EC" id="1.1.1.35"/>
    </reaction>
</comment>
<evidence type="ECO:0000313" key="18">
    <source>
        <dbReference type="EMBL" id="MFB9572454.1"/>
    </source>
</evidence>
<feature type="compositionally biased region" description="Basic and acidic residues" evidence="14">
    <location>
        <begin position="2594"/>
        <end position="2608"/>
    </location>
</feature>
<evidence type="ECO:0000256" key="9">
    <source>
        <dbReference type="ARBA" id="ARBA00022898"/>
    </source>
</evidence>
<feature type="region of interest" description="Disordered" evidence="14">
    <location>
        <begin position="1740"/>
        <end position="1778"/>
    </location>
</feature>
<dbReference type="InterPro" id="IPR001597">
    <property type="entry name" value="ArAA_b-elim_lyase/Thr_aldolase"/>
</dbReference>
<dbReference type="Pfam" id="PF14765">
    <property type="entry name" value="PS-DH"/>
    <property type="match status" value="2"/>
</dbReference>
<evidence type="ECO:0000259" key="15">
    <source>
        <dbReference type="PROSITE" id="PS50075"/>
    </source>
</evidence>
<feature type="region of interest" description="Disordered" evidence="14">
    <location>
        <begin position="5588"/>
        <end position="5687"/>
    </location>
</feature>
<dbReference type="Pfam" id="PF21394">
    <property type="entry name" value="Beta-ketacyl_N"/>
    <property type="match status" value="1"/>
</dbReference>
<dbReference type="InterPro" id="IPR020807">
    <property type="entry name" value="PKS_DH"/>
</dbReference>
<dbReference type="InterPro" id="IPR016039">
    <property type="entry name" value="Thiolase-like"/>
</dbReference>
<feature type="region of interest" description="Disordered" evidence="14">
    <location>
        <begin position="1436"/>
        <end position="1457"/>
    </location>
</feature>
<dbReference type="InterPro" id="IPR049490">
    <property type="entry name" value="C883_1060-like_KR_N"/>
</dbReference>
<feature type="region of interest" description="Disordered" evidence="14">
    <location>
        <begin position="4960"/>
        <end position="5010"/>
    </location>
</feature>
<feature type="domain" description="PKS/mFAS DH" evidence="17">
    <location>
        <begin position="2575"/>
        <end position="2854"/>
    </location>
</feature>
<evidence type="ECO:0000256" key="7">
    <source>
        <dbReference type="ARBA" id="ARBA00022679"/>
    </source>
</evidence>
<reference evidence="18 19" key="1">
    <citation type="submission" date="2024-09" db="EMBL/GenBank/DDBJ databases">
        <authorList>
            <person name="Sun Q."/>
            <person name="Mori K."/>
        </authorList>
    </citation>
    <scope>NUCLEOTIDE SEQUENCE [LARGE SCALE GENOMIC DNA]</scope>
    <source>
        <strain evidence="18 19">JCM 3331</strain>
    </source>
</reference>
<dbReference type="InterPro" id="IPR015421">
    <property type="entry name" value="PyrdxlP-dep_Trfase_major"/>
</dbReference>
<feature type="active site" description="Proton donor; for dehydratase activity" evidence="13">
    <location>
        <position position="2779"/>
    </location>
</feature>
<dbReference type="Gene3D" id="3.10.129.110">
    <property type="entry name" value="Polyketide synthase dehydratase"/>
    <property type="match status" value="2"/>
</dbReference>
<accession>A0ABV5R681</accession>
<feature type="region of interest" description="N-terminal hotdog fold" evidence="13">
    <location>
        <begin position="1"/>
        <end position="118"/>
    </location>
</feature>
<dbReference type="Pfam" id="PF02801">
    <property type="entry name" value="Ketoacyl-synt_C"/>
    <property type="match status" value="4"/>
</dbReference>
<evidence type="ECO:0000256" key="1">
    <source>
        <dbReference type="ARBA" id="ARBA00001933"/>
    </source>
</evidence>
<dbReference type="InterPro" id="IPR029063">
    <property type="entry name" value="SAM-dependent_MTases_sf"/>
</dbReference>
<feature type="region of interest" description="Disordered" evidence="14">
    <location>
        <begin position="2530"/>
        <end position="2556"/>
    </location>
</feature>
<evidence type="ECO:0000256" key="4">
    <source>
        <dbReference type="ARBA" id="ARBA00022450"/>
    </source>
</evidence>
<comment type="subcellular location">
    <subcellularLocation>
        <location evidence="2">Cytoplasm</location>
    </subcellularLocation>
</comment>
<dbReference type="PROSITE" id="PS00606">
    <property type="entry name" value="KS3_1"/>
    <property type="match status" value="4"/>
</dbReference>
<keyword evidence="4" id="KW-0596">Phosphopantetheine</keyword>
<dbReference type="Gene3D" id="3.40.50.1820">
    <property type="entry name" value="alpha/beta hydrolase"/>
    <property type="match status" value="1"/>
</dbReference>
<dbReference type="Pfam" id="PF00561">
    <property type="entry name" value="Abhydrolase_1"/>
    <property type="match status" value="1"/>
</dbReference>
<dbReference type="InterPro" id="IPR014031">
    <property type="entry name" value="Ketoacyl_synth_C"/>
</dbReference>
<dbReference type="InterPro" id="IPR013217">
    <property type="entry name" value="Methyltransf_12"/>
</dbReference>
<dbReference type="PROSITE" id="PS50075">
    <property type="entry name" value="CARRIER"/>
    <property type="match status" value="4"/>
</dbReference>
<dbReference type="InterPro" id="IPR001753">
    <property type="entry name" value="Enoyl-CoA_hydra/iso"/>
</dbReference>
<feature type="compositionally biased region" description="Basic and acidic residues" evidence="14">
    <location>
        <begin position="5648"/>
        <end position="5658"/>
    </location>
</feature>
<dbReference type="Gene3D" id="1.10.1200.10">
    <property type="entry name" value="ACP-like"/>
    <property type="match status" value="4"/>
</dbReference>
<feature type="compositionally biased region" description="Low complexity" evidence="14">
    <location>
        <begin position="1911"/>
        <end position="1927"/>
    </location>
</feature>
<dbReference type="CDD" id="cd02440">
    <property type="entry name" value="AdoMet_MTases"/>
    <property type="match status" value="1"/>
</dbReference>
<dbReference type="PANTHER" id="PTHR43775">
    <property type="entry name" value="FATTY ACID SYNTHASE"/>
    <property type="match status" value="1"/>
</dbReference>
<dbReference type="InterPro" id="IPR013968">
    <property type="entry name" value="PKS_KR"/>
</dbReference>
<dbReference type="Gene3D" id="1.10.1240.100">
    <property type="match status" value="4"/>
</dbReference>
<dbReference type="PROSITE" id="PS52019">
    <property type="entry name" value="PKS_MFAS_DH"/>
    <property type="match status" value="2"/>
</dbReference>
<comment type="pathway">
    <text evidence="3">Antibiotic biosynthesis.</text>
</comment>
<proteinExistence type="predicted"/>
<dbReference type="SUPFAM" id="SSF53901">
    <property type="entry name" value="Thiolase-like"/>
    <property type="match status" value="4"/>
</dbReference>
<keyword evidence="11" id="KW-0012">Acyltransferase</keyword>
<feature type="domain" description="Ketosynthase family 3 (KS3)" evidence="16">
    <location>
        <begin position="2019"/>
        <end position="2443"/>
    </location>
</feature>
<dbReference type="InterPro" id="IPR042104">
    <property type="entry name" value="PKS_dehydratase_sf"/>
</dbReference>
<dbReference type="NCBIfam" id="NF005496">
    <property type="entry name" value="PRK07110.1"/>
    <property type="match status" value="1"/>
</dbReference>
<dbReference type="PROSITE" id="PS52004">
    <property type="entry name" value="KS3_2"/>
    <property type="match status" value="4"/>
</dbReference>
<keyword evidence="6" id="KW-0597">Phosphoprotein</keyword>
<feature type="domain" description="Ketosynthase family 3 (KS3)" evidence="16">
    <location>
        <begin position="5015"/>
        <end position="5442"/>
    </location>
</feature>
<dbReference type="Pfam" id="PF00109">
    <property type="entry name" value="ketoacyl-synt"/>
    <property type="match status" value="4"/>
</dbReference>
<dbReference type="SMART" id="SM00823">
    <property type="entry name" value="PKS_PP"/>
    <property type="match status" value="4"/>
</dbReference>
<dbReference type="SUPFAM" id="SSF47336">
    <property type="entry name" value="ACP-like"/>
    <property type="match status" value="4"/>
</dbReference>
<dbReference type="PRINTS" id="PR00111">
    <property type="entry name" value="ABHYDROLASE"/>
</dbReference>
<dbReference type="InterPro" id="IPR050091">
    <property type="entry name" value="PKS_NRPS_Biosynth_Enz"/>
</dbReference>
<evidence type="ECO:0000256" key="3">
    <source>
        <dbReference type="ARBA" id="ARBA00004792"/>
    </source>
</evidence>
<feature type="region of interest" description="Disordered" evidence="14">
    <location>
        <begin position="3300"/>
        <end position="3321"/>
    </location>
</feature>
<dbReference type="Pfam" id="PF00550">
    <property type="entry name" value="PP-binding"/>
    <property type="match status" value="4"/>
</dbReference>
<dbReference type="CDD" id="cd00833">
    <property type="entry name" value="PKS"/>
    <property type="match status" value="4"/>
</dbReference>
<dbReference type="InterPro" id="IPR000073">
    <property type="entry name" value="AB_hydrolase_1"/>
</dbReference>
<dbReference type="SMART" id="SM00822">
    <property type="entry name" value="PKS_KR"/>
    <property type="match status" value="3"/>
</dbReference>
<dbReference type="Gene3D" id="3.90.226.10">
    <property type="entry name" value="2-enoyl-CoA Hydratase, Chain A, domain 1"/>
    <property type="match status" value="1"/>
</dbReference>
<keyword evidence="10" id="KW-0511">Multifunctional enzyme</keyword>
<dbReference type="Gene3D" id="3.40.640.10">
    <property type="entry name" value="Type I PLP-dependent aspartate aminotransferase-like (Major domain)"/>
    <property type="match status" value="1"/>
</dbReference>
<keyword evidence="19" id="KW-1185">Reference proteome</keyword>
<dbReference type="Pfam" id="PF21089">
    <property type="entry name" value="PKS_DH_N"/>
    <property type="match status" value="2"/>
</dbReference>
<dbReference type="CDD" id="cd08953">
    <property type="entry name" value="KR_2_SDR_x"/>
    <property type="match status" value="3"/>
</dbReference>
<feature type="compositionally biased region" description="Low complexity" evidence="14">
    <location>
        <begin position="288"/>
        <end position="311"/>
    </location>
</feature>
<feature type="domain" description="Ketosynthase family 3 (KS3)" evidence="16">
    <location>
        <begin position="928"/>
        <end position="1346"/>
    </location>
</feature>
<dbReference type="SMART" id="SM00826">
    <property type="entry name" value="PKS_DH"/>
    <property type="match status" value="2"/>
</dbReference>
<dbReference type="Pfam" id="PF08242">
    <property type="entry name" value="Methyltransf_12"/>
    <property type="match status" value="1"/>
</dbReference>
<dbReference type="Pfam" id="PF22336">
    <property type="entry name" value="RhiE-like_linker"/>
    <property type="match status" value="3"/>
</dbReference>
<feature type="region of interest" description="N-terminal hotdog fold" evidence="13">
    <location>
        <begin position="2575"/>
        <end position="2705"/>
    </location>
</feature>
<dbReference type="InterPro" id="IPR049551">
    <property type="entry name" value="PKS_DH_C"/>
</dbReference>
<feature type="active site" description="Proton acceptor; for dehydratase activity" evidence="13">
    <location>
        <position position="2624"/>
    </location>
</feature>
<evidence type="ECO:0000256" key="14">
    <source>
        <dbReference type="SAM" id="MobiDB-lite"/>
    </source>
</evidence>
<feature type="domain" description="Carrier" evidence="15">
    <location>
        <begin position="318"/>
        <end position="392"/>
    </location>
</feature>
<feature type="compositionally biased region" description="Low complexity" evidence="14">
    <location>
        <begin position="1865"/>
        <end position="1885"/>
    </location>
</feature>
<feature type="region of interest" description="Disordered" evidence="14">
    <location>
        <begin position="288"/>
        <end position="315"/>
    </location>
</feature>